<dbReference type="PROSITE" id="PS50208">
    <property type="entry name" value="CASPASE_P20"/>
    <property type="match status" value="1"/>
</dbReference>
<comment type="similarity">
    <text evidence="1">Belongs to the peptidase C14A family.</text>
</comment>
<dbReference type="Pfam" id="PF00656">
    <property type="entry name" value="Peptidase_C14"/>
    <property type="match status" value="1"/>
</dbReference>
<evidence type="ECO:0000259" key="5">
    <source>
        <dbReference type="PROSITE" id="PS50208"/>
    </source>
</evidence>
<reference evidence="6 7" key="1">
    <citation type="journal article" date="2018" name="Gigascience">
        <title>Genomes of trombidid mites reveal novel predicted allergens and laterally-transferred genes associated with secondary metabolism.</title>
        <authorList>
            <person name="Dong X."/>
            <person name="Chaisiri K."/>
            <person name="Xia D."/>
            <person name="Armstrong S.D."/>
            <person name="Fang Y."/>
            <person name="Donnelly M.J."/>
            <person name="Kadowaki T."/>
            <person name="McGarry J.W."/>
            <person name="Darby A.C."/>
            <person name="Makepeace B.L."/>
        </authorList>
    </citation>
    <scope>NUCLEOTIDE SEQUENCE [LARGE SCALE GENOMIC DNA]</scope>
    <source>
        <strain evidence="6">UoL-UT</strain>
    </source>
</reference>
<dbReference type="VEuPathDB" id="VectorBase:LDEU011869"/>
<dbReference type="InterPro" id="IPR001309">
    <property type="entry name" value="Pept_C14_p20"/>
</dbReference>
<keyword evidence="7" id="KW-1185">Reference proteome</keyword>
<accession>A0A443RXV4</accession>
<dbReference type="PANTHER" id="PTHR47901:SF8">
    <property type="entry name" value="CASPASE-3"/>
    <property type="match status" value="1"/>
</dbReference>
<dbReference type="PANTHER" id="PTHR47901">
    <property type="entry name" value="CASPASE RECRUITMENT DOMAIN-CONTAINING PROTEIN 18"/>
    <property type="match status" value="1"/>
</dbReference>
<dbReference type="SUPFAM" id="SSF52129">
    <property type="entry name" value="Caspase-like"/>
    <property type="match status" value="1"/>
</dbReference>
<dbReference type="InterPro" id="IPR015917">
    <property type="entry name" value="Pept_C14A"/>
</dbReference>
<dbReference type="InterPro" id="IPR011600">
    <property type="entry name" value="Pept_C14_caspase"/>
</dbReference>
<evidence type="ECO:0000256" key="4">
    <source>
        <dbReference type="ARBA" id="ARBA00022801"/>
    </source>
</evidence>
<evidence type="ECO:0000256" key="2">
    <source>
        <dbReference type="ARBA" id="ARBA00022670"/>
    </source>
</evidence>
<organism evidence="6 7">
    <name type="scientific">Leptotrombidium deliense</name>
    <dbReference type="NCBI Taxonomy" id="299467"/>
    <lineage>
        <taxon>Eukaryota</taxon>
        <taxon>Metazoa</taxon>
        <taxon>Ecdysozoa</taxon>
        <taxon>Arthropoda</taxon>
        <taxon>Chelicerata</taxon>
        <taxon>Arachnida</taxon>
        <taxon>Acari</taxon>
        <taxon>Acariformes</taxon>
        <taxon>Trombidiformes</taxon>
        <taxon>Prostigmata</taxon>
        <taxon>Anystina</taxon>
        <taxon>Parasitengona</taxon>
        <taxon>Trombiculoidea</taxon>
        <taxon>Trombiculidae</taxon>
        <taxon>Leptotrombidium</taxon>
    </lineage>
</organism>
<dbReference type="GO" id="GO:0006915">
    <property type="term" value="P:apoptotic process"/>
    <property type="evidence" value="ECO:0007669"/>
    <property type="project" value="UniProtKB-KW"/>
</dbReference>
<dbReference type="GO" id="GO:0006508">
    <property type="term" value="P:proteolysis"/>
    <property type="evidence" value="ECO:0007669"/>
    <property type="project" value="UniProtKB-KW"/>
</dbReference>
<dbReference type="Gene3D" id="3.40.50.1460">
    <property type="match status" value="1"/>
</dbReference>
<dbReference type="EMBL" id="NCKV01019525">
    <property type="protein sequence ID" value="RWS20171.1"/>
    <property type="molecule type" value="Genomic_DNA"/>
</dbReference>
<sequence>MRDNDENINSIFDIKYETDYIVKTSDMLVIWSTIRNYSNLIALMHGSELSRIIRTCLKKGHSGAVNLTREMDFYINIFIHSLEINKINLKKAVVFGHSTDDIYDLTNGLCLIFTNTIFSAPLKHKYISEVTVNNYYIEFKRHGFDCIKFEDFTANEMITKLQAVVSGGNLKSHNAFVIIIISSFETINGIDEIYGKDGNFLPLNKIKMLLSDERCEDLVGKLKLLILDGPRGCINLFILYMLNCI</sequence>
<comment type="caution">
    <text evidence="6">The sequence shown here is derived from an EMBL/GenBank/DDBJ whole genome shotgun (WGS) entry which is preliminary data.</text>
</comment>
<dbReference type="OrthoDB" id="6097640at2759"/>
<protein>
    <submittedName>
        <fullName evidence="6">Caspase-9-like protein</fullName>
    </submittedName>
</protein>
<evidence type="ECO:0000313" key="7">
    <source>
        <dbReference type="Proteomes" id="UP000288716"/>
    </source>
</evidence>
<dbReference type="InterPro" id="IPR002398">
    <property type="entry name" value="Pept_C14"/>
</dbReference>
<dbReference type="PRINTS" id="PR00376">
    <property type="entry name" value="IL1BCENZYME"/>
</dbReference>
<keyword evidence="4" id="KW-0378">Hydrolase</keyword>
<keyword evidence="2" id="KW-0645">Protease</keyword>
<name>A0A443RXV4_9ACAR</name>
<evidence type="ECO:0000256" key="3">
    <source>
        <dbReference type="ARBA" id="ARBA00022703"/>
    </source>
</evidence>
<proteinExistence type="inferred from homology"/>
<feature type="domain" description="Caspase family p20" evidence="5">
    <location>
        <begin position="106"/>
        <end position="232"/>
    </location>
</feature>
<dbReference type="Proteomes" id="UP000288716">
    <property type="component" value="Unassembled WGS sequence"/>
</dbReference>
<evidence type="ECO:0000313" key="6">
    <source>
        <dbReference type="EMBL" id="RWS20171.1"/>
    </source>
</evidence>
<dbReference type="AlphaFoldDB" id="A0A443RXV4"/>
<evidence type="ECO:0000256" key="1">
    <source>
        <dbReference type="ARBA" id="ARBA00010134"/>
    </source>
</evidence>
<dbReference type="InterPro" id="IPR029030">
    <property type="entry name" value="Caspase-like_dom_sf"/>
</dbReference>
<gene>
    <name evidence="6" type="ORF">B4U80_12141</name>
</gene>
<dbReference type="GO" id="GO:0004197">
    <property type="term" value="F:cysteine-type endopeptidase activity"/>
    <property type="evidence" value="ECO:0007669"/>
    <property type="project" value="InterPro"/>
</dbReference>
<keyword evidence="3" id="KW-0053">Apoptosis</keyword>